<dbReference type="FunFam" id="3.40.50.300:FF:000010">
    <property type="entry name" value="Chaperone clpB 1, putative"/>
    <property type="match status" value="1"/>
</dbReference>
<dbReference type="InterPro" id="IPR018368">
    <property type="entry name" value="ClpA/B_CS1"/>
</dbReference>
<dbReference type="CDD" id="cd19499">
    <property type="entry name" value="RecA-like_ClpB_Hsp104-like"/>
    <property type="match status" value="1"/>
</dbReference>
<evidence type="ECO:0000259" key="9">
    <source>
        <dbReference type="PROSITE" id="PS50151"/>
    </source>
</evidence>
<dbReference type="InterPro" id="IPR001943">
    <property type="entry name" value="UVR_dom"/>
</dbReference>
<evidence type="ECO:0000256" key="1">
    <source>
        <dbReference type="ARBA" id="ARBA00022737"/>
    </source>
</evidence>
<dbReference type="GO" id="GO:0034605">
    <property type="term" value="P:cellular response to heat"/>
    <property type="evidence" value="ECO:0007669"/>
    <property type="project" value="TreeGrafter"/>
</dbReference>
<keyword evidence="1 5" id="KW-0677">Repeat</keyword>
<dbReference type="SMART" id="SM00382">
    <property type="entry name" value="AAA"/>
    <property type="match status" value="2"/>
</dbReference>
<organism evidence="11 12">
    <name type="scientific">Natribacillus halophilus</name>
    <dbReference type="NCBI Taxonomy" id="549003"/>
    <lineage>
        <taxon>Bacteria</taxon>
        <taxon>Bacillati</taxon>
        <taxon>Bacillota</taxon>
        <taxon>Bacilli</taxon>
        <taxon>Bacillales</taxon>
        <taxon>Bacillaceae</taxon>
        <taxon>Natribacillus</taxon>
    </lineage>
</organism>
<dbReference type="InterPro" id="IPR027417">
    <property type="entry name" value="P-loop_NTPase"/>
</dbReference>
<feature type="domain" description="Clp R" evidence="10">
    <location>
        <begin position="3"/>
        <end position="147"/>
    </location>
</feature>
<accession>A0A1G8QYD7</accession>
<dbReference type="PROSITE" id="PS51903">
    <property type="entry name" value="CLP_R"/>
    <property type="match status" value="1"/>
</dbReference>
<evidence type="ECO:0000256" key="3">
    <source>
        <dbReference type="ARBA" id="ARBA00022840"/>
    </source>
</evidence>
<dbReference type="GO" id="GO:0016887">
    <property type="term" value="F:ATP hydrolysis activity"/>
    <property type="evidence" value="ECO:0007669"/>
    <property type="project" value="InterPro"/>
</dbReference>
<dbReference type="InterPro" id="IPR004176">
    <property type="entry name" value="Clp_R_N"/>
</dbReference>
<dbReference type="Pfam" id="PF10431">
    <property type="entry name" value="ClpB_D2-small"/>
    <property type="match status" value="1"/>
</dbReference>
<dbReference type="InterPro" id="IPR028299">
    <property type="entry name" value="ClpA/B_CS2"/>
</dbReference>
<dbReference type="GO" id="GO:0006508">
    <property type="term" value="P:proteolysis"/>
    <property type="evidence" value="ECO:0007669"/>
    <property type="project" value="UniProtKB-KW"/>
</dbReference>
<keyword evidence="2 6" id="KW-0547">Nucleotide-binding</keyword>
<dbReference type="RefSeq" id="WP_090399332.1">
    <property type="nucleotide sequence ID" value="NZ_FNEN01000014.1"/>
</dbReference>
<dbReference type="FunFam" id="1.10.1780.10:FF:000001">
    <property type="entry name" value="ATP-dependent Clp protease ATP-binding subunit"/>
    <property type="match status" value="1"/>
</dbReference>
<dbReference type="PANTHER" id="PTHR11638:SF18">
    <property type="entry name" value="HEAT SHOCK PROTEIN 104"/>
    <property type="match status" value="1"/>
</dbReference>
<evidence type="ECO:0000256" key="8">
    <source>
        <dbReference type="SAM" id="MobiDB-lite"/>
    </source>
</evidence>
<dbReference type="FunFam" id="1.10.8.60:FF:000017">
    <property type="entry name" value="ATP-dependent chaperone ClpB"/>
    <property type="match status" value="1"/>
</dbReference>
<reference evidence="11 12" key="1">
    <citation type="submission" date="2016-10" db="EMBL/GenBank/DDBJ databases">
        <authorList>
            <person name="de Groot N.N."/>
        </authorList>
    </citation>
    <scope>NUCLEOTIDE SEQUENCE [LARGE SCALE GENOMIC DNA]</scope>
    <source>
        <strain evidence="11 12">DSM 21771</strain>
    </source>
</reference>
<dbReference type="InterPro" id="IPR036628">
    <property type="entry name" value="Clp_N_dom_sf"/>
</dbReference>
<feature type="region of interest" description="Disordered" evidence="8">
    <location>
        <begin position="148"/>
        <end position="167"/>
    </location>
</feature>
<dbReference type="PROSITE" id="PS00870">
    <property type="entry name" value="CLPAB_1"/>
    <property type="match status" value="1"/>
</dbReference>
<gene>
    <name evidence="11" type="ORF">SAMN04488123_11479</name>
</gene>
<keyword evidence="3 6" id="KW-0067">ATP-binding</keyword>
<keyword evidence="7" id="KW-0175">Coiled coil</keyword>
<dbReference type="SUPFAM" id="SSF81923">
    <property type="entry name" value="Double Clp-N motif"/>
    <property type="match status" value="1"/>
</dbReference>
<feature type="domain" description="UVR" evidence="9">
    <location>
        <begin position="423"/>
        <end position="458"/>
    </location>
</feature>
<evidence type="ECO:0000256" key="2">
    <source>
        <dbReference type="ARBA" id="ARBA00022741"/>
    </source>
</evidence>
<evidence type="ECO:0000313" key="11">
    <source>
        <dbReference type="EMBL" id="SDJ09739.1"/>
    </source>
</evidence>
<dbReference type="PRINTS" id="PR00300">
    <property type="entry name" value="CLPPROTEASEA"/>
</dbReference>
<dbReference type="SMART" id="SM01086">
    <property type="entry name" value="ClpB_D2-small"/>
    <property type="match status" value="1"/>
</dbReference>
<dbReference type="Gene3D" id="3.40.50.300">
    <property type="entry name" value="P-loop containing nucleotide triphosphate hydrolases"/>
    <property type="match status" value="2"/>
</dbReference>
<dbReference type="InterPro" id="IPR003959">
    <property type="entry name" value="ATPase_AAA_core"/>
</dbReference>
<dbReference type="AlphaFoldDB" id="A0A1G8QYD7"/>
<proteinExistence type="inferred from homology"/>
<dbReference type="FunFam" id="3.40.50.300:FF:000025">
    <property type="entry name" value="ATP-dependent Clp protease subunit"/>
    <property type="match status" value="1"/>
</dbReference>
<dbReference type="InterPro" id="IPR050130">
    <property type="entry name" value="ClpA_ClpB"/>
</dbReference>
<dbReference type="Gene3D" id="1.10.1780.10">
    <property type="entry name" value="Clp, N-terminal domain"/>
    <property type="match status" value="1"/>
</dbReference>
<dbReference type="InterPro" id="IPR041546">
    <property type="entry name" value="ClpA/ClpB_AAA_lid"/>
</dbReference>
<dbReference type="CDD" id="cd00009">
    <property type="entry name" value="AAA"/>
    <property type="match status" value="1"/>
</dbReference>
<dbReference type="InterPro" id="IPR003593">
    <property type="entry name" value="AAA+_ATPase"/>
</dbReference>
<dbReference type="Pfam" id="PF02861">
    <property type="entry name" value="Clp_N"/>
    <property type="match status" value="1"/>
</dbReference>
<keyword evidence="4 6" id="KW-0143">Chaperone</keyword>
<dbReference type="EMBL" id="FNEN01000014">
    <property type="protein sequence ID" value="SDJ09739.1"/>
    <property type="molecule type" value="Genomic_DNA"/>
</dbReference>
<sequence length="816" mass="91172">MMFGRFTERAQKVLALAQEEAVRLSHTNIGTEHILLGLLREGDGIAAKALQALNLGSDQVQQEVENLIGQEANGQMKKQTPHYTPRAKKVIELSMDEARKLGHSYVGTEHILLGLIREGEGVAARVLNNLGVSLNKARQQVLQLLGSNESSGNNAQQGAAGGSVNTPTLDSLARDLTAVAKEENLDPVIGRGQEIQRVIQILSRRTKNNPVLIGEPGVGKTSVAEGLAQSIIANEVPETLRSKRVMTLDMGTVVAGTKYRGEFEDRLKKVMEEIRQAGNVILFIDELHTLIGAGGAEGAIDASNILKPSLARGDLQCIGATTLDEYRRYIEKDAALERRFQPIHVDEPTLEESTQILSGLRDRYEAHHRVTITDEAIEEAVRMSDRYISDRFLPDKAIDLIDEAASKVRLRSYTAPPDLKEREQKLEETRKEKDAAVQSQEFEKAASLRDSEQRFREELDELKNQWKEKQGQENTEVAMNDIAEVVASWTGIPVTKLAEEETERLLRMEDILHDRVIGQDEAVDAVSKAVRRARAGLKDPKRPIGSFIFLGPTGVGKTELARAVAETLFGDEEAVLRIDMSEYMEKYTTSRLVGSPPGYVGYDEGGQLTEKVRQRPYSVILLDEIEKAHPDVFNILLQVLEDGHLTDSKGRKVDFRNTAIIMTSNVGAASLNNKYVGFTTNTTDRKHLDMKNTVIEELKKTFRPEFLNRIDETIVFHSLEKKHIREIVGLMAKELQTRLNEQEVNFELTDEAMEKIADEGFDPDYGARPLRRALQKQVEDRLSEELLRGNIEKGQTAVIAYRDGEFEVELKSKVTS</sequence>
<feature type="coiled-coil region" evidence="7">
    <location>
        <begin position="419"/>
        <end position="472"/>
    </location>
</feature>
<evidence type="ECO:0000256" key="6">
    <source>
        <dbReference type="RuleBase" id="RU004432"/>
    </source>
</evidence>
<dbReference type="Pfam" id="PF07724">
    <property type="entry name" value="AAA_2"/>
    <property type="match status" value="1"/>
</dbReference>
<evidence type="ECO:0000259" key="10">
    <source>
        <dbReference type="PROSITE" id="PS51903"/>
    </source>
</evidence>
<dbReference type="GO" id="GO:0008233">
    <property type="term" value="F:peptidase activity"/>
    <property type="evidence" value="ECO:0007669"/>
    <property type="project" value="UniProtKB-KW"/>
</dbReference>
<evidence type="ECO:0000256" key="4">
    <source>
        <dbReference type="ARBA" id="ARBA00023186"/>
    </source>
</evidence>
<dbReference type="PANTHER" id="PTHR11638">
    <property type="entry name" value="ATP-DEPENDENT CLP PROTEASE"/>
    <property type="match status" value="1"/>
</dbReference>
<evidence type="ECO:0000256" key="7">
    <source>
        <dbReference type="SAM" id="Coils"/>
    </source>
</evidence>
<name>A0A1G8QYD7_9BACI</name>
<dbReference type="Pfam" id="PF00004">
    <property type="entry name" value="AAA"/>
    <property type="match status" value="1"/>
</dbReference>
<dbReference type="InterPro" id="IPR001270">
    <property type="entry name" value="ClpA/B"/>
</dbReference>
<dbReference type="Proteomes" id="UP000198853">
    <property type="component" value="Unassembled WGS sequence"/>
</dbReference>
<comment type="similarity">
    <text evidence="6">Belongs to the ClpA/ClpB family.</text>
</comment>
<dbReference type="GO" id="GO:0005524">
    <property type="term" value="F:ATP binding"/>
    <property type="evidence" value="ECO:0007669"/>
    <property type="project" value="UniProtKB-KW"/>
</dbReference>
<evidence type="ECO:0000256" key="5">
    <source>
        <dbReference type="PROSITE-ProRule" id="PRU01251"/>
    </source>
</evidence>
<dbReference type="Pfam" id="PF17871">
    <property type="entry name" value="AAA_lid_9"/>
    <property type="match status" value="1"/>
</dbReference>
<dbReference type="PROSITE" id="PS50151">
    <property type="entry name" value="UVR"/>
    <property type="match status" value="1"/>
</dbReference>
<dbReference type="PROSITE" id="PS00871">
    <property type="entry name" value="CLPAB_2"/>
    <property type="match status" value="1"/>
</dbReference>
<dbReference type="SUPFAM" id="SSF52540">
    <property type="entry name" value="P-loop containing nucleoside triphosphate hydrolases"/>
    <property type="match status" value="2"/>
</dbReference>
<dbReference type="InterPro" id="IPR019489">
    <property type="entry name" value="Clp_ATPase_C"/>
</dbReference>
<dbReference type="GO" id="GO:0005737">
    <property type="term" value="C:cytoplasm"/>
    <property type="evidence" value="ECO:0007669"/>
    <property type="project" value="TreeGrafter"/>
</dbReference>
<dbReference type="Gene3D" id="1.10.8.60">
    <property type="match status" value="2"/>
</dbReference>
<dbReference type="Gene3D" id="4.10.860.10">
    <property type="entry name" value="UVR domain"/>
    <property type="match status" value="1"/>
</dbReference>
<keyword evidence="11" id="KW-0378">Hydrolase</keyword>
<dbReference type="OrthoDB" id="9803641at2"/>
<keyword evidence="12" id="KW-1185">Reference proteome</keyword>
<evidence type="ECO:0000313" key="12">
    <source>
        <dbReference type="Proteomes" id="UP000198853"/>
    </source>
</evidence>
<keyword evidence="11" id="KW-0645">Protease</keyword>
<protein>
    <submittedName>
        <fullName evidence="11">ATP-dependent Clp protease ATP-binding subunit ClpC</fullName>
    </submittedName>
</protein>